<reference evidence="9 10" key="1">
    <citation type="journal article" date="2017" name="G3 (Bethesda)">
        <title>The Physical Genome Mapping of Anopheles albimanus Corrected Scaffold Misassemblies and Identified Interarm Rearrangements in Genus Anopheles.</title>
        <authorList>
            <person name="Artemov G.N."/>
            <person name="Peery A.N."/>
            <person name="Jiang X."/>
            <person name="Tu Z."/>
            <person name="Stegniy V.N."/>
            <person name="Sharakhova M.V."/>
            <person name="Sharakhov I.V."/>
        </authorList>
    </citation>
    <scope>NUCLEOTIDE SEQUENCE [LARGE SCALE GENOMIC DNA]</scope>
    <source>
        <strain evidence="9 10">ALBI9_A</strain>
    </source>
</reference>
<dbReference type="SUPFAM" id="SSF58038">
    <property type="entry name" value="SNARE fusion complex"/>
    <property type="match status" value="1"/>
</dbReference>
<dbReference type="GO" id="GO:0005794">
    <property type="term" value="C:Golgi apparatus"/>
    <property type="evidence" value="ECO:0007669"/>
    <property type="project" value="TreeGrafter"/>
</dbReference>
<evidence type="ECO:0000256" key="8">
    <source>
        <dbReference type="ARBA" id="ARBA00023136"/>
    </source>
</evidence>
<dbReference type="GO" id="GO:0005484">
    <property type="term" value="F:SNAP receptor activity"/>
    <property type="evidence" value="ECO:0007669"/>
    <property type="project" value="TreeGrafter"/>
</dbReference>
<comment type="subcellular location">
    <subcellularLocation>
        <location evidence="1">Membrane</location>
        <topology evidence="1">Single-pass type IV membrane protein</topology>
    </subcellularLocation>
</comment>
<dbReference type="CDD" id="cd15890">
    <property type="entry name" value="SNARE_Vti1b"/>
    <property type="match status" value="1"/>
</dbReference>
<dbReference type="EnsemblMetazoa" id="AALB003059-RA">
    <property type="protein sequence ID" value="AALB003059-PA"/>
    <property type="gene ID" value="AALB003059"/>
</dbReference>
<dbReference type="GO" id="GO:0012507">
    <property type="term" value="C:ER to Golgi transport vesicle membrane"/>
    <property type="evidence" value="ECO:0007669"/>
    <property type="project" value="TreeGrafter"/>
</dbReference>
<evidence type="ECO:0000256" key="4">
    <source>
        <dbReference type="ARBA" id="ARBA00022692"/>
    </source>
</evidence>
<dbReference type="VEuPathDB" id="VectorBase:AALB20_028740"/>
<name>A0A182F985_ANOAL</name>
<dbReference type="GO" id="GO:0031902">
    <property type="term" value="C:late endosome membrane"/>
    <property type="evidence" value="ECO:0007669"/>
    <property type="project" value="TreeGrafter"/>
</dbReference>
<dbReference type="GO" id="GO:0005829">
    <property type="term" value="C:cytosol"/>
    <property type="evidence" value="ECO:0007669"/>
    <property type="project" value="GOC"/>
</dbReference>
<dbReference type="GO" id="GO:0005789">
    <property type="term" value="C:endoplasmic reticulum membrane"/>
    <property type="evidence" value="ECO:0007669"/>
    <property type="project" value="TreeGrafter"/>
</dbReference>
<dbReference type="VEuPathDB" id="VectorBase:AALB003059"/>
<dbReference type="Proteomes" id="UP000069272">
    <property type="component" value="Chromosome 2R"/>
</dbReference>
<organism evidence="9 10">
    <name type="scientific">Anopheles albimanus</name>
    <name type="common">New world malaria mosquito</name>
    <dbReference type="NCBI Taxonomy" id="7167"/>
    <lineage>
        <taxon>Eukaryota</taxon>
        <taxon>Metazoa</taxon>
        <taxon>Ecdysozoa</taxon>
        <taxon>Arthropoda</taxon>
        <taxon>Hexapoda</taxon>
        <taxon>Insecta</taxon>
        <taxon>Pterygota</taxon>
        <taxon>Neoptera</taxon>
        <taxon>Endopterygota</taxon>
        <taxon>Diptera</taxon>
        <taxon>Nematocera</taxon>
        <taxon>Culicoidea</taxon>
        <taxon>Culicidae</taxon>
        <taxon>Anophelinae</taxon>
        <taxon>Anopheles</taxon>
    </lineage>
</organism>
<dbReference type="CTD" id="10490"/>
<sequence length="112" mass="13014">MGDYDWTEHHRQQVLQGRQILERTSASLARSNQIAIETEHTGHEVISELEVQRESLLRSQRRLENANEHLSKSGAILRAMKRNVLYNKLILILIIVMEVVILAGMIYLKFIH</sequence>
<dbReference type="PANTHER" id="PTHR21230">
    <property type="entry name" value="VESICLE TRANSPORT V-SNARE PROTEIN VTI1-RELATED"/>
    <property type="match status" value="1"/>
</dbReference>
<keyword evidence="7" id="KW-0175">Coiled coil</keyword>
<dbReference type="OrthoDB" id="430637at2759"/>
<evidence type="ECO:0000256" key="2">
    <source>
        <dbReference type="ARBA" id="ARBA00006108"/>
    </source>
</evidence>
<keyword evidence="6" id="KW-1133">Transmembrane helix</keyword>
<dbReference type="FunFam" id="1.20.5.110:FF:000002">
    <property type="entry name" value="Vesicle transport through interaction with t-SNAREsB"/>
    <property type="match status" value="1"/>
</dbReference>
<comment type="similarity">
    <text evidence="2">Belongs to the VTI1 family.</text>
</comment>
<dbReference type="Gene3D" id="1.20.5.110">
    <property type="match status" value="1"/>
</dbReference>
<keyword evidence="4" id="KW-0812">Transmembrane</keyword>
<evidence type="ECO:0000313" key="10">
    <source>
        <dbReference type="Proteomes" id="UP000069272"/>
    </source>
</evidence>
<evidence type="ECO:0000256" key="1">
    <source>
        <dbReference type="ARBA" id="ARBA00004211"/>
    </source>
</evidence>
<dbReference type="GO" id="GO:0006891">
    <property type="term" value="P:intra-Golgi vesicle-mediated transport"/>
    <property type="evidence" value="ECO:0007669"/>
    <property type="project" value="TreeGrafter"/>
</dbReference>
<dbReference type="STRING" id="7167.A0A182F985"/>
<proteinExistence type="inferred from homology"/>
<keyword evidence="5" id="KW-0653">Protein transport</keyword>
<evidence type="ECO:0000256" key="5">
    <source>
        <dbReference type="ARBA" id="ARBA00022927"/>
    </source>
</evidence>
<dbReference type="GeneID" id="118457289"/>
<evidence type="ECO:0000256" key="7">
    <source>
        <dbReference type="ARBA" id="ARBA00023054"/>
    </source>
</evidence>
<accession>A0A182F985</accession>
<evidence type="ECO:0000256" key="3">
    <source>
        <dbReference type="ARBA" id="ARBA00022448"/>
    </source>
</evidence>
<dbReference type="GO" id="GO:0015031">
    <property type="term" value="P:protein transport"/>
    <property type="evidence" value="ECO:0007669"/>
    <property type="project" value="UniProtKB-KW"/>
</dbReference>
<dbReference type="GO" id="GO:0031201">
    <property type="term" value="C:SNARE complex"/>
    <property type="evidence" value="ECO:0007669"/>
    <property type="project" value="TreeGrafter"/>
</dbReference>
<dbReference type="GO" id="GO:0042147">
    <property type="term" value="P:retrograde transport, endosome to Golgi"/>
    <property type="evidence" value="ECO:0007669"/>
    <property type="project" value="TreeGrafter"/>
</dbReference>
<dbReference type="PANTHER" id="PTHR21230:SF89">
    <property type="entry name" value="VESICLE TRANSPORT THROUGH INTERACTION WITH T-SNARES HOMOLOG 1B"/>
    <property type="match status" value="1"/>
</dbReference>
<dbReference type="GO" id="GO:0048280">
    <property type="term" value="P:vesicle fusion with Golgi apparatus"/>
    <property type="evidence" value="ECO:0007669"/>
    <property type="project" value="TreeGrafter"/>
</dbReference>
<dbReference type="AlphaFoldDB" id="A0A182F985"/>
<keyword evidence="8" id="KW-0472">Membrane</keyword>
<dbReference type="Pfam" id="PF12352">
    <property type="entry name" value="V-SNARE_C"/>
    <property type="match status" value="1"/>
</dbReference>
<evidence type="ECO:0008006" key="11">
    <source>
        <dbReference type="Google" id="ProtNLM"/>
    </source>
</evidence>
<dbReference type="KEGG" id="aali:118457289"/>
<evidence type="ECO:0000313" key="9">
    <source>
        <dbReference type="EnsemblMetazoa" id="AALB003059-PA"/>
    </source>
</evidence>
<dbReference type="RefSeq" id="XP_035774644.1">
    <property type="nucleotide sequence ID" value="XM_035918751.1"/>
</dbReference>
<evidence type="ECO:0000256" key="6">
    <source>
        <dbReference type="ARBA" id="ARBA00022989"/>
    </source>
</evidence>
<keyword evidence="3" id="KW-0813">Transport</keyword>
<dbReference type="GO" id="GO:0006896">
    <property type="term" value="P:Golgi to vacuole transport"/>
    <property type="evidence" value="ECO:0007669"/>
    <property type="project" value="TreeGrafter"/>
</dbReference>
<protein>
    <recommendedName>
        <fullName evidence="11">t-SNARE coiled-coil homology domain-containing protein</fullName>
    </recommendedName>
</protein>
<dbReference type="GO" id="GO:0000149">
    <property type="term" value="F:SNARE binding"/>
    <property type="evidence" value="ECO:0007669"/>
    <property type="project" value="TreeGrafter"/>
</dbReference>
<reference evidence="9" key="2">
    <citation type="submission" date="2022-08" db="UniProtKB">
        <authorList>
            <consortium name="EnsemblMetazoa"/>
        </authorList>
    </citation>
    <scope>IDENTIFICATION</scope>
    <source>
        <strain evidence="9">STECLA/ALBI9_A</strain>
    </source>
</reference>
<keyword evidence="10" id="KW-1185">Reference proteome</keyword>
<dbReference type="GO" id="GO:1903076">
    <property type="term" value="P:regulation of protein localization to plasma membrane"/>
    <property type="evidence" value="ECO:0007669"/>
    <property type="project" value="TreeGrafter"/>
</dbReference>
<dbReference type="GO" id="GO:0016236">
    <property type="term" value="P:macroautophagy"/>
    <property type="evidence" value="ECO:0007669"/>
    <property type="project" value="TreeGrafter"/>
</dbReference>